<dbReference type="EMBL" id="CDOK01000116">
    <property type="protein sequence ID" value="CEN49869.1"/>
    <property type="molecule type" value="Genomic_DNA"/>
</dbReference>
<evidence type="ECO:0000256" key="7">
    <source>
        <dbReference type="ARBA" id="ARBA00023136"/>
    </source>
</evidence>
<gene>
    <name evidence="11" type="ORF">CCAN11_2020015</name>
</gene>
<evidence type="ECO:0000256" key="6">
    <source>
        <dbReference type="ARBA" id="ARBA00023077"/>
    </source>
</evidence>
<keyword evidence="4" id="KW-0812">Transmembrane</keyword>
<dbReference type="Pfam" id="PF00593">
    <property type="entry name" value="TonB_dep_Rec_b-barrel"/>
    <property type="match status" value="1"/>
</dbReference>
<dbReference type="GO" id="GO:0044718">
    <property type="term" value="P:siderophore transmembrane transport"/>
    <property type="evidence" value="ECO:0007669"/>
    <property type="project" value="TreeGrafter"/>
</dbReference>
<evidence type="ECO:0000313" key="11">
    <source>
        <dbReference type="EMBL" id="CEN49869.1"/>
    </source>
</evidence>
<keyword evidence="5" id="KW-0732">Signal</keyword>
<keyword evidence="6" id="KW-0798">TonB box</keyword>
<proteinExistence type="predicted"/>
<dbReference type="Proteomes" id="UP000039370">
    <property type="component" value="Unassembled WGS sequence"/>
</dbReference>
<protein>
    <submittedName>
        <fullName evidence="11">TonB-dependent receptor</fullName>
    </submittedName>
</protein>
<evidence type="ECO:0000313" key="12">
    <source>
        <dbReference type="Proteomes" id="UP000039370"/>
    </source>
</evidence>
<evidence type="ECO:0000256" key="2">
    <source>
        <dbReference type="ARBA" id="ARBA00022448"/>
    </source>
</evidence>
<keyword evidence="3" id="KW-1134">Transmembrane beta strand</keyword>
<reference evidence="12" key="1">
    <citation type="submission" date="2015-01" db="EMBL/GenBank/DDBJ databases">
        <authorList>
            <person name="MANFREDI Pablo"/>
        </authorList>
    </citation>
    <scope>NUCLEOTIDE SEQUENCE [LARGE SCALE GENOMIC DNA]</scope>
    <source>
        <strain evidence="12">Cc11</strain>
    </source>
</reference>
<feature type="domain" description="TonB-dependent receptor-like beta-barrel" evidence="10">
    <location>
        <begin position="28"/>
        <end position="393"/>
    </location>
</feature>
<evidence type="ECO:0000256" key="1">
    <source>
        <dbReference type="ARBA" id="ARBA00004571"/>
    </source>
</evidence>
<evidence type="ECO:0000256" key="5">
    <source>
        <dbReference type="ARBA" id="ARBA00022729"/>
    </source>
</evidence>
<evidence type="ECO:0000256" key="8">
    <source>
        <dbReference type="ARBA" id="ARBA00023170"/>
    </source>
</evidence>
<dbReference type="AlphaFoldDB" id="A0A0B7IGX3"/>
<comment type="subcellular location">
    <subcellularLocation>
        <location evidence="1">Cell outer membrane</location>
        <topology evidence="1">Multi-pass membrane protein</topology>
    </subcellularLocation>
</comment>
<keyword evidence="8 11" id="KW-0675">Receptor</keyword>
<dbReference type="InterPro" id="IPR036942">
    <property type="entry name" value="Beta-barrel_TonB_sf"/>
</dbReference>
<dbReference type="Gene3D" id="2.40.170.20">
    <property type="entry name" value="TonB-dependent receptor, beta-barrel domain"/>
    <property type="match status" value="1"/>
</dbReference>
<dbReference type="InterPro" id="IPR000531">
    <property type="entry name" value="Beta-barrel_TonB"/>
</dbReference>
<dbReference type="SUPFAM" id="SSF56935">
    <property type="entry name" value="Porins"/>
    <property type="match status" value="1"/>
</dbReference>
<evidence type="ECO:0000256" key="4">
    <source>
        <dbReference type="ARBA" id="ARBA00022692"/>
    </source>
</evidence>
<keyword evidence="7" id="KW-0472">Membrane</keyword>
<keyword evidence="2" id="KW-0813">Transport</keyword>
<evidence type="ECO:0000259" key="10">
    <source>
        <dbReference type="Pfam" id="PF00593"/>
    </source>
</evidence>
<organism evidence="11 12">
    <name type="scientific">Capnocytophaga canimorsus</name>
    <dbReference type="NCBI Taxonomy" id="28188"/>
    <lineage>
        <taxon>Bacteria</taxon>
        <taxon>Pseudomonadati</taxon>
        <taxon>Bacteroidota</taxon>
        <taxon>Flavobacteriia</taxon>
        <taxon>Flavobacteriales</taxon>
        <taxon>Flavobacteriaceae</taxon>
        <taxon>Capnocytophaga</taxon>
    </lineage>
</organism>
<evidence type="ECO:0000256" key="3">
    <source>
        <dbReference type="ARBA" id="ARBA00022452"/>
    </source>
</evidence>
<sequence>MEKKQTKNNYQVIEILATKKISGLSLATELLFQFENSWIDQLSLNAGVSYSVAEDYKETFVNRGGLVVPIATETNLLPGFYTPVAYKSKTHTQGEPLNINSSLSINKIFEYKNTKHSLSFGVSLNYSDNLGKGKIYDSDSALSSSTLFSTGNSKQGVRPLNFDRYVIASKLLSIYLQDNISLKINETQDLNTNIGFRYENLNGYVSVSPRINAMYKISPKMKFRWAIGLTSKSPSLVNIFPGNVYFDVLLFDIRTNDYAFNLVQTFVEKIPKVNLKPSKSWKYEIGADFDFSFAKLNLTAYLNRLYDGFGKETIYKLYALPVVKVIPAANTKEIPSYQITGYENIVRNYSKSVNAHNNTDKGLELMLHFKKIKAINTQFSLVGSYTFSESQSDLPEIYKNNDVLEQEYVYGFYQSRPSKREKMNLRLTASHHISSLGLLISLTAEQFIFEKDFSILKDIYPYAYQNLKLEYHTIPFEQRTDPKYLGLVLTQSKVEDRITPIYHNFHFKDNQRDAQWAINVRLCY</sequence>
<dbReference type="GO" id="GO:0009279">
    <property type="term" value="C:cell outer membrane"/>
    <property type="evidence" value="ECO:0007669"/>
    <property type="project" value="UniProtKB-SubCell"/>
</dbReference>
<dbReference type="PANTHER" id="PTHR30069:SF29">
    <property type="entry name" value="HEMOGLOBIN AND HEMOGLOBIN-HAPTOGLOBIN-BINDING PROTEIN 1-RELATED"/>
    <property type="match status" value="1"/>
</dbReference>
<accession>A0A0B7IGX3</accession>
<name>A0A0B7IGX3_9FLAO</name>
<dbReference type="GO" id="GO:0015344">
    <property type="term" value="F:siderophore uptake transmembrane transporter activity"/>
    <property type="evidence" value="ECO:0007669"/>
    <property type="project" value="TreeGrafter"/>
</dbReference>
<keyword evidence="9" id="KW-0998">Cell outer membrane</keyword>
<evidence type="ECO:0000256" key="9">
    <source>
        <dbReference type="ARBA" id="ARBA00023237"/>
    </source>
</evidence>
<dbReference type="InterPro" id="IPR039426">
    <property type="entry name" value="TonB-dep_rcpt-like"/>
</dbReference>
<dbReference type="PANTHER" id="PTHR30069">
    <property type="entry name" value="TONB-DEPENDENT OUTER MEMBRANE RECEPTOR"/>
    <property type="match status" value="1"/>
</dbReference>